<comment type="caution">
    <text evidence="4">The sequence shown here is derived from an EMBL/GenBank/DDBJ whole genome shotgun (WGS) entry which is preliminary data.</text>
</comment>
<evidence type="ECO:0000259" key="3">
    <source>
        <dbReference type="Pfam" id="PF18145"/>
    </source>
</evidence>
<reference evidence="4 5" key="1">
    <citation type="submission" date="2018-07" db="EMBL/GenBank/DDBJ databases">
        <title>Genome analysis of Larkinella rosea.</title>
        <authorList>
            <person name="Zhou Z."/>
            <person name="Wang G."/>
        </authorList>
    </citation>
    <scope>NUCLEOTIDE SEQUENCE [LARGE SCALE GENOMIC DNA]</scope>
    <source>
        <strain evidence="5">zzj9</strain>
    </source>
</reference>
<dbReference type="EMBL" id="QOWE01000002">
    <property type="protein sequence ID" value="RCR71249.1"/>
    <property type="molecule type" value="Genomic_DNA"/>
</dbReference>
<dbReference type="RefSeq" id="WP_114404478.1">
    <property type="nucleotide sequence ID" value="NZ_QOWE01000002.1"/>
</dbReference>
<feature type="compositionally biased region" description="Basic residues" evidence="1">
    <location>
        <begin position="1"/>
        <end position="10"/>
    </location>
</feature>
<organism evidence="4 5">
    <name type="scientific">Larkinella punicea</name>
    <dbReference type="NCBI Taxonomy" id="2315727"/>
    <lineage>
        <taxon>Bacteria</taxon>
        <taxon>Pseudomonadati</taxon>
        <taxon>Bacteroidota</taxon>
        <taxon>Cytophagia</taxon>
        <taxon>Cytophagales</taxon>
        <taxon>Spirosomataceae</taxon>
        <taxon>Larkinella</taxon>
    </lineage>
</organism>
<accession>A0A368JUA2</accession>
<gene>
    <name evidence="4" type="ORF">DUE52_03090</name>
</gene>
<dbReference type="Pfam" id="PF18145">
    <property type="entry name" value="SAVED"/>
    <property type="match status" value="1"/>
</dbReference>
<dbReference type="NCBIfam" id="NF033611">
    <property type="entry name" value="SAVED"/>
    <property type="match status" value="1"/>
</dbReference>
<evidence type="ECO:0000256" key="1">
    <source>
        <dbReference type="SAM" id="MobiDB-lite"/>
    </source>
</evidence>
<feature type="region of interest" description="Disordered" evidence="1">
    <location>
        <begin position="1"/>
        <end position="21"/>
    </location>
</feature>
<feature type="domain" description="HNH nuclease" evidence="2">
    <location>
        <begin position="60"/>
        <end position="104"/>
    </location>
</feature>
<protein>
    <submittedName>
        <fullName evidence="4">SAVED domain-containing protein</fullName>
    </submittedName>
</protein>
<evidence type="ECO:0000313" key="4">
    <source>
        <dbReference type="EMBL" id="RCR71249.1"/>
    </source>
</evidence>
<dbReference type="InterPro" id="IPR003615">
    <property type="entry name" value="HNH_nuc"/>
</dbReference>
<evidence type="ECO:0000313" key="5">
    <source>
        <dbReference type="Proteomes" id="UP000253383"/>
    </source>
</evidence>
<dbReference type="AlphaFoldDB" id="A0A368JUA2"/>
<feature type="domain" description="SMODS-associated and fused to various effectors" evidence="3">
    <location>
        <begin position="214"/>
        <end position="401"/>
    </location>
</feature>
<name>A0A368JUA2_9BACT</name>
<dbReference type="Pfam" id="PF13391">
    <property type="entry name" value="HNH_2"/>
    <property type="match status" value="1"/>
</dbReference>
<dbReference type="Proteomes" id="UP000253383">
    <property type="component" value="Unassembled WGS sequence"/>
</dbReference>
<evidence type="ECO:0000259" key="2">
    <source>
        <dbReference type="Pfam" id="PF13391"/>
    </source>
</evidence>
<dbReference type="InterPro" id="IPR040836">
    <property type="entry name" value="SAVED"/>
</dbReference>
<proteinExistence type="predicted"/>
<dbReference type="OrthoDB" id="8450256at2"/>
<keyword evidence="5" id="KW-1185">Reference proteome</keyword>
<sequence length="405" mass="46374">METRKTKKRKSDASTTAQRKKPSAKVQQLLYVRAGGRCQLCQTYLLESEDLGYYEFNRGEKAHIVGQSLNESSPRSNYPLVKELREEVDNFMLLCPTHHQTIDQAIAQGDFTVEILRELKRQREAHIKHVTGIPQNYKTCIVRVIGNIRGNTVQITRSECNNATLFHDPSRFADFSLDYHRQGVEIDLTNLGEPEENLAYYETAKLIVDKNLKIIRQGIEQKEIDHISVFAFARIPILVYLGFQLGNKVGSTFFQRRRVDANHWHWKREEATQLFDWELLQSTSNNNKVAVILNISGSIHLDELPDEIKDSYNIYAIRPVGVDPNPDIVLTLESLIEFRICYRKFLANIEVMHKLTPSIHLFPAVPLSIAIASGSDLMPHAHPGLIVYDRMPQVFKPVLSINSII</sequence>